<dbReference type="InterPro" id="IPR042070">
    <property type="entry name" value="PucR_C-HTH_sf"/>
</dbReference>
<gene>
    <name evidence="4" type="ORF">SAMN05216238_10933</name>
</gene>
<evidence type="ECO:0000313" key="4">
    <source>
        <dbReference type="EMBL" id="SFE15575.1"/>
    </source>
</evidence>
<dbReference type="GO" id="GO:0003677">
    <property type="term" value="F:DNA binding"/>
    <property type="evidence" value="ECO:0007669"/>
    <property type="project" value="UniProtKB-KW"/>
</dbReference>
<dbReference type="Proteomes" id="UP000199474">
    <property type="component" value="Unassembled WGS sequence"/>
</dbReference>
<accession>A0A1I1Y7G7</accession>
<sequence length="416" mass="48546">MHNILNDPDKFKKQLNDMIDSPEMVADYIADVFECPITIEDANHRVVSYSKHHENIDEARISTIMNRRVPNKVINGLWKRGVMPKLIDNDDPVIIPEIKEIGLGNRVAVSIRKKNQILGFIWAHTADKKLGSKELLFFKEAAMQVKIFFLQRHPTNEKTEAGYIDFFWQLMTGDLTEAKYIYQKAQQLHIRLDGRLAVAIIQFPKQLIERVEKHAYYLSETQVKVDIISRLFDDNNFIMIVRLKDDHNDTQSVQFFIQQFIEKISTQLQVSGIQGACGFIYDSPVYLKDSYEQALKVIDVKHTFPKELNSLIAYEDLGIYEFIQDLSVIRNGVNYQNPRIERLRTYDVQHNTSLLSTLYEYLRSDSNPPKAAKKLFIHPNTMNYRLKRIREIADLDLDNTNQKTAIYIDFLIENLQ</sequence>
<dbReference type="InterPro" id="IPR051448">
    <property type="entry name" value="CdaR-like_regulators"/>
</dbReference>
<evidence type="ECO:0000259" key="2">
    <source>
        <dbReference type="Pfam" id="PF13556"/>
    </source>
</evidence>
<keyword evidence="5" id="KW-1185">Reference proteome</keyword>
<proteinExistence type="inferred from homology"/>
<feature type="domain" description="CdaR GGDEF-like" evidence="3">
    <location>
        <begin position="178"/>
        <end position="300"/>
    </location>
</feature>
<dbReference type="InterPro" id="IPR025736">
    <property type="entry name" value="PucR_C-HTH_dom"/>
</dbReference>
<dbReference type="Pfam" id="PF17853">
    <property type="entry name" value="GGDEF_2"/>
    <property type="match status" value="1"/>
</dbReference>
<keyword evidence="4" id="KW-0238">DNA-binding</keyword>
<dbReference type="InterPro" id="IPR041522">
    <property type="entry name" value="CdaR_GGDEF"/>
</dbReference>
<dbReference type="PANTHER" id="PTHR33744:SF1">
    <property type="entry name" value="DNA-BINDING TRANSCRIPTIONAL ACTIVATOR ADER"/>
    <property type="match status" value="1"/>
</dbReference>
<protein>
    <submittedName>
        <fullName evidence="4">DNA-binding transcriptional regulator, PucR family</fullName>
    </submittedName>
</protein>
<name>A0A1I1Y7G7_9BACI</name>
<dbReference type="AlphaFoldDB" id="A0A1I1Y7G7"/>
<dbReference type="OrthoDB" id="9792148at2"/>
<organism evidence="4 5">
    <name type="scientific">Lentibacillus persicus</name>
    <dbReference type="NCBI Taxonomy" id="640948"/>
    <lineage>
        <taxon>Bacteria</taxon>
        <taxon>Bacillati</taxon>
        <taxon>Bacillota</taxon>
        <taxon>Bacilli</taxon>
        <taxon>Bacillales</taxon>
        <taxon>Bacillaceae</taxon>
        <taxon>Lentibacillus</taxon>
    </lineage>
</organism>
<evidence type="ECO:0000313" key="5">
    <source>
        <dbReference type="Proteomes" id="UP000199474"/>
    </source>
</evidence>
<dbReference type="Gene3D" id="1.10.10.2840">
    <property type="entry name" value="PucR C-terminal helix-turn-helix domain"/>
    <property type="match status" value="1"/>
</dbReference>
<feature type="domain" description="PucR C-terminal helix-turn-helix" evidence="2">
    <location>
        <begin position="354"/>
        <end position="411"/>
    </location>
</feature>
<dbReference type="STRING" id="640948.SAMN05216238_10933"/>
<evidence type="ECO:0000259" key="3">
    <source>
        <dbReference type="Pfam" id="PF17853"/>
    </source>
</evidence>
<dbReference type="RefSeq" id="WP_090086015.1">
    <property type="nucleotide sequence ID" value="NZ_FOMR01000009.1"/>
</dbReference>
<dbReference type="Pfam" id="PF13556">
    <property type="entry name" value="HTH_30"/>
    <property type="match status" value="1"/>
</dbReference>
<reference evidence="5" key="1">
    <citation type="submission" date="2016-10" db="EMBL/GenBank/DDBJ databases">
        <authorList>
            <person name="Varghese N."/>
            <person name="Submissions S."/>
        </authorList>
    </citation>
    <scope>NUCLEOTIDE SEQUENCE [LARGE SCALE GENOMIC DNA]</scope>
    <source>
        <strain evidence="5">DSM 22530</strain>
    </source>
</reference>
<evidence type="ECO:0000256" key="1">
    <source>
        <dbReference type="ARBA" id="ARBA00006754"/>
    </source>
</evidence>
<dbReference type="PANTHER" id="PTHR33744">
    <property type="entry name" value="CARBOHYDRATE DIACID REGULATOR"/>
    <property type="match status" value="1"/>
</dbReference>
<dbReference type="EMBL" id="FOMR01000009">
    <property type="protein sequence ID" value="SFE15575.1"/>
    <property type="molecule type" value="Genomic_DNA"/>
</dbReference>
<comment type="similarity">
    <text evidence="1">Belongs to the CdaR family.</text>
</comment>